<dbReference type="InterPro" id="IPR003613">
    <property type="entry name" value="Ubox_domain"/>
</dbReference>
<dbReference type="PANTHER" id="PTHR13492">
    <property type="entry name" value="RING FINGER PROTEIN 37"/>
    <property type="match status" value="1"/>
</dbReference>
<proteinExistence type="predicted"/>
<feature type="region of interest" description="Disordered" evidence="1">
    <location>
        <begin position="1"/>
        <end position="26"/>
    </location>
</feature>
<reference evidence="3 4" key="1">
    <citation type="submission" date="2017-06" db="EMBL/GenBank/DDBJ databases">
        <title>A platform for efficient transgenesis in Macrostomum lignano, a flatworm model organism for stem cell research.</title>
        <authorList>
            <person name="Berezikov E."/>
        </authorList>
    </citation>
    <scope>NUCLEOTIDE SEQUENCE [LARGE SCALE GENOMIC DNA]</scope>
    <source>
        <strain evidence="3">DV1</strain>
        <tissue evidence="3">Whole organism</tissue>
    </source>
</reference>
<dbReference type="AlphaFoldDB" id="A0A267ES14"/>
<evidence type="ECO:0000259" key="2">
    <source>
        <dbReference type="SMART" id="SM00504"/>
    </source>
</evidence>
<feature type="non-terminal residue" evidence="3">
    <location>
        <position position="1"/>
    </location>
</feature>
<protein>
    <recommendedName>
        <fullName evidence="2">U-box domain-containing protein</fullName>
    </recommendedName>
</protein>
<evidence type="ECO:0000313" key="4">
    <source>
        <dbReference type="Proteomes" id="UP000215902"/>
    </source>
</evidence>
<dbReference type="GO" id="GO:0000209">
    <property type="term" value="P:protein polyubiquitination"/>
    <property type="evidence" value="ECO:0007669"/>
    <property type="project" value="TreeGrafter"/>
</dbReference>
<sequence>PSQPAPTGWQPMDFPPPPPPSSACFYAARASDDGEAADDDDLERRRLVDLLDLNPTVLCDRALLNAETAQAALAVARPQQRQLVPCGFVSPPLHVFICLDRCVRLRRLELRPAYARHRLRSAQLLGAAAQSQRLTDIIARLKSGGSGCSDSRQLAAELDSCPGLVRLASLRFPAEMRRCRFDVAPPAGARVRVAVLRITSVQPGCLPAFSGLRLLADPPEPLAVPARVAAKPPPPLPLQSLMSPPLLPPTLLSPPLMSPVPLPPPPNVTSPSASRSPTPPEEFVDPITCELMQTPVLLPCGKSIDQATLARCQQTGDPFTGLAFTQDRRPVFNSALKLRLDDFLALRRRRKRAAQTAAAETAAARASAKRRRWFLPADLDPYSQLAALPESSCQLCNAKDTRHAWYRLPCSRDRVICYACRMSISVMSCKLCYSSHTQAEFRANKLPVDGADGTGGDWPNCFR</sequence>
<dbReference type="SUPFAM" id="SSF57850">
    <property type="entry name" value="RING/U-box"/>
    <property type="match status" value="1"/>
</dbReference>
<dbReference type="Proteomes" id="UP000215902">
    <property type="component" value="Unassembled WGS sequence"/>
</dbReference>
<dbReference type="GO" id="GO:0031625">
    <property type="term" value="F:ubiquitin protein ligase binding"/>
    <property type="evidence" value="ECO:0007669"/>
    <property type="project" value="TreeGrafter"/>
</dbReference>
<comment type="caution">
    <text evidence="3">The sequence shown here is derived from an EMBL/GenBank/DDBJ whole genome shotgun (WGS) entry which is preliminary data.</text>
</comment>
<feature type="region of interest" description="Disordered" evidence="1">
    <location>
        <begin position="257"/>
        <end position="281"/>
    </location>
</feature>
<dbReference type="PANTHER" id="PTHR13492:SF2">
    <property type="entry name" value="RING FINGER PROTEIN 37"/>
    <property type="match status" value="1"/>
</dbReference>
<evidence type="ECO:0000313" key="3">
    <source>
        <dbReference type="EMBL" id="PAA64335.1"/>
    </source>
</evidence>
<gene>
    <name evidence="3" type="ORF">BOX15_Mlig006013g4</name>
</gene>
<dbReference type="GO" id="GO:0005634">
    <property type="term" value="C:nucleus"/>
    <property type="evidence" value="ECO:0007669"/>
    <property type="project" value="TreeGrafter"/>
</dbReference>
<organism evidence="3 4">
    <name type="scientific">Macrostomum lignano</name>
    <dbReference type="NCBI Taxonomy" id="282301"/>
    <lineage>
        <taxon>Eukaryota</taxon>
        <taxon>Metazoa</taxon>
        <taxon>Spiralia</taxon>
        <taxon>Lophotrochozoa</taxon>
        <taxon>Platyhelminthes</taxon>
        <taxon>Rhabditophora</taxon>
        <taxon>Macrostomorpha</taxon>
        <taxon>Macrostomida</taxon>
        <taxon>Macrostomidae</taxon>
        <taxon>Macrostomum</taxon>
    </lineage>
</organism>
<dbReference type="EMBL" id="NIVC01001761">
    <property type="protein sequence ID" value="PAA64335.1"/>
    <property type="molecule type" value="Genomic_DNA"/>
</dbReference>
<feature type="compositionally biased region" description="Pro residues" evidence="1">
    <location>
        <begin position="257"/>
        <end position="268"/>
    </location>
</feature>
<dbReference type="STRING" id="282301.A0A267ES14"/>
<dbReference type="GO" id="GO:0034450">
    <property type="term" value="F:ubiquitin-ubiquitin ligase activity"/>
    <property type="evidence" value="ECO:0007669"/>
    <property type="project" value="TreeGrafter"/>
</dbReference>
<dbReference type="Pfam" id="PF04564">
    <property type="entry name" value="U-box"/>
    <property type="match status" value="1"/>
</dbReference>
<evidence type="ECO:0000256" key="1">
    <source>
        <dbReference type="SAM" id="MobiDB-lite"/>
    </source>
</evidence>
<keyword evidence="4" id="KW-1185">Reference proteome</keyword>
<dbReference type="InterPro" id="IPR013083">
    <property type="entry name" value="Znf_RING/FYVE/PHD"/>
</dbReference>
<dbReference type="Gene3D" id="3.30.40.10">
    <property type="entry name" value="Zinc/RING finger domain, C3HC4 (zinc finger)"/>
    <property type="match status" value="1"/>
</dbReference>
<feature type="domain" description="U-box" evidence="2">
    <location>
        <begin position="282"/>
        <end position="343"/>
    </location>
</feature>
<dbReference type="InterPro" id="IPR039847">
    <property type="entry name" value="Ubox5"/>
</dbReference>
<name>A0A267ES14_9PLAT</name>
<dbReference type="SMART" id="SM00504">
    <property type="entry name" value="Ubox"/>
    <property type="match status" value="1"/>
</dbReference>
<accession>A0A267ES14</accession>
<dbReference type="OrthoDB" id="20295at2759"/>